<dbReference type="Proteomes" id="UP000192713">
    <property type="component" value="Unassembled WGS sequence"/>
</dbReference>
<organism evidence="1 2">
    <name type="scientific">Mycolicibacter kumamotonensis</name>
    <dbReference type="NCBI Taxonomy" id="354243"/>
    <lineage>
        <taxon>Bacteria</taxon>
        <taxon>Bacillati</taxon>
        <taxon>Actinomycetota</taxon>
        <taxon>Actinomycetes</taxon>
        <taxon>Mycobacteriales</taxon>
        <taxon>Mycobacteriaceae</taxon>
        <taxon>Mycolicibacter</taxon>
    </lineage>
</organism>
<comment type="caution">
    <text evidence="1">The sequence shown here is derived from an EMBL/GenBank/DDBJ whole genome shotgun (WGS) entry which is preliminary data.</text>
</comment>
<dbReference type="NCBIfam" id="NF033179">
    <property type="entry name" value="TnsA_like_Actin"/>
    <property type="match status" value="1"/>
</dbReference>
<evidence type="ECO:0000313" key="1">
    <source>
        <dbReference type="EMBL" id="ORA76753.1"/>
    </source>
</evidence>
<keyword evidence="1" id="KW-0255">Endonuclease</keyword>
<dbReference type="GO" id="GO:0004519">
    <property type="term" value="F:endonuclease activity"/>
    <property type="evidence" value="ECO:0007669"/>
    <property type="project" value="UniProtKB-KW"/>
</dbReference>
<dbReference type="EMBL" id="MVHU01000044">
    <property type="protein sequence ID" value="ORA76753.1"/>
    <property type="molecule type" value="Genomic_DNA"/>
</dbReference>
<keyword evidence="1" id="KW-0540">Nuclease</keyword>
<keyword evidence="1" id="KW-0378">Hydrolase</keyword>
<gene>
    <name evidence="1" type="ORF">BST28_20475</name>
</gene>
<dbReference type="InterPro" id="IPR048000">
    <property type="entry name" value="TnsA-like"/>
</dbReference>
<protein>
    <submittedName>
        <fullName evidence="1">Endonuclease</fullName>
    </submittedName>
</protein>
<sequence>MDVDVSSAVIAFRPAVGEERCLPADRVATSVLMAANPWRTFRWYLGQRHYSGTYWSSTVAEHVIYESRLELSCLIRADFDPRVRAMVAQPFLLTADVDGRLRRHIPDYLWDTTDGPVVVDVVRAERLDHPKIETMCAWTNEVVCSLGWGYRVVSDPEPVEFTNIRFLAGYRRDWLVPVGLRDAVRVAIPTLVGDSITQAEKRFQSLSGPLLRAALFTSLWRHELGADLRAPLSPSTVLEKP</sequence>
<dbReference type="AlphaFoldDB" id="A0A1X0DWK0"/>
<evidence type="ECO:0000313" key="2">
    <source>
        <dbReference type="Proteomes" id="UP000192713"/>
    </source>
</evidence>
<reference evidence="1 2" key="1">
    <citation type="submission" date="2017-02" db="EMBL/GenBank/DDBJ databases">
        <title>The new phylogeny of genus Mycobacterium.</title>
        <authorList>
            <person name="Tortoli E."/>
            <person name="Trovato A."/>
            <person name="Cirillo D.M."/>
        </authorList>
    </citation>
    <scope>NUCLEOTIDE SEQUENCE [LARGE SCALE GENOMIC DNA]</scope>
    <source>
        <strain evidence="1 2">DSM 45093</strain>
    </source>
</reference>
<accession>A0A1X0DWK0</accession>
<name>A0A1X0DWK0_9MYCO</name>
<proteinExistence type="predicted"/>